<evidence type="ECO:0000256" key="1">
    <source>
        <dbReference type="SAM" id="MobiDB-lite"/>
    </source>
</evidence>
<dbReference type="OMA" id="AEMFYAT"/>
<dbReference type="AlphaFoldDB" id="A0A7I5EA65"/>
<proteinExistence type="predicted"/>
<accession>A0A7I5EA65</accession>
<feature type="region of interest" description="Disordered" evidence="1">
    <location>
        <begin position="96"/>
        <end position="115"/>
    </location>
</feature>
<feature type="compositionally biased region" description="Low complexity" evidence="1">
    <location>
        <begin position="102"/>
        <end position="115"/>
    </location>
</feature>
<name>A0A7I5EA65_HAECO</name>
<feature type="signal peptide" evidence="2">
    <location>
        <begin position="1"/>
        <end position="25"/>
    </location>
</feature>
<reference evidence="4" key="1">
    <citation type="submission" date="2020-12" db="UniProtKB">
        <authorList>
            <consortium name="WormBaseParasite"/>
        </authorList>
    </citation>
    <scope>IDENTIFICATION</scope>
    <source>
        <strain evidence="4">MHco3</strain>
    </source>
</reference>
<keyword evidence="3" id="KW-1185">Reference proteome</keyword>
<keyword evidence="2" id="KW-0732">Signal</keyword>
<dbReference type="WBParaSite" id="HCON_00098760-00001">
    <property type="protein sequence ID" value="HCON_00098760-00001"/>
    <property type="gene ID" value="HCON_00098760"/>
</dbReference>
<dbReference type="OrthoDB" id="5876161at2759"/>
<sequence>MSPLAEMFYATVFPLVSLLFAYVEAQYGGYNPWNSYGPGYNPAPQNPYQYNGYNRWNPLGPNFNPVPQSTFQGGVFSPDWGKRLQEKIEQQIKNSLKHSDNGNDNNGNISINNNGGNIEINTENGQTVVKATIGGKLYMATFQGTNNSISTSSNTNYSSGQLEHIFKITVNNETYIYTTINGQTTVTNSQGQPVGGPFHVISN</sequence>
<dbReference type="Proteomes" id="UP000025227">
    <property type="component" value="Unplaced"/>
</dbReference>
<evidence type="ECO:0000313" key="3">
    <source>
        <dbReference type="Proteomes" id="UP000025227"/>
    </source>
</evidence>
<protein>
    <submittedName>
        <fullName evidence="4">Seroin</fullName>
    </submittedName>
</protein>
<evidence type="ECO:0000256" key="2">
    <source>
        <dbReference type="SAM" id="SignalP"/>
    </source>
</evidence>
<organism evidence="3 4">
    <name type="scientific">Haemonchus contortus</name>
    <name type="common">Barber pole worm</name>
    <dbReference type="NCBI Taxonomy" id="6289"/>
    <lineage>
        <taxon>Eukaryota</taxon>
        <taxon>Metazoa</taxon>
        <taxon>Ecdysozoa</taxon>
        <taxon>Nematoda</taxon>
        <taxon>Chromadorea</taxon>
        <taxon>Rhabditida</taxon>
        <taxon>Rhabditina</taxon>
        <taxon>Rhabditomorpha</taxon>
        <taxon>Strongyloidea</taxon>
        <taxon>Trichostrongylidae</taxon>
        <taxon>Haemonchus</taxon>
    </lineage>
</organism>
<evidence type="ECO:0000313" key="4">
    <source>
        <dbReference type="WBParaSite" id="HCON_00098760-00001"/>
    </source>
</evidence>
<feature type="chain" id="PRO_5029463865" evidence="2">
    <location>
        <begin position="26"/>
        <end position="203"/>
    </location>
</feature>